<organism evidence="3 4">
    <name type="scientific">Dyadobacter fermentans (strain ATCC 700827 / DSM 18053 / CIP 107007 / KCTC 52180 / NS114)</name>
    <dbReference type="NCBI Taxonomy" id="471854"/>
    <lineage>
        <taxon>Bacteria</taxon>
        <taxon>Pseudomonadati</taxon>
        <taxon>Bacteroidota</taxon>
        <taxon>Cytophagia</taxon>
        <taxon>Cytophagales</taxon>
        <taxon>Spirosomataceae</taxon>
        <taxon>Dyadobacter</taxon>
    </lineage>
</organism>
<dbReference type="AlphaFoldDB" id="C6VTJ2"/>
<dbReference type="HOGENOM" id="CLU_955569_0_0_10"/>
<keyword evidence="2" id="KW-1133">Transmembrane helix</keyword>
<dbReference type="KEGG" id="dfe:Dfer_1694"/>
<dbReference type="STRING" id="471854.Dfer_1694"/>
<proteinExistence type="predicted"/>
<evidence type="ECO:0000313" key="3">
    <source>
        <dbReference type="EMBL" id="ACT92935.1"/>
    </source>
</evidence>
<sequence>MARNREPQIFNISFLDVICGALGAVIFLFIAVPKGGAPPGRSNQLNVSIDTTHRQLFATISDSLAGKRPGDTLLVVLTDYKPMPGIAECPDCPSCPETQPIADTEPVTKAAAPKKETGRKDSALVAAGKTAEAPPPPPDNFKRSKYEGDPPSVPCKVSIEINWADVGDNVDIFVCKGNKCVSGGAREIRDIGQWDSGKAKTKFFGSDLRTTQEAVRQFDKIVPGEYKIYALFKESVKNNTSVRIRGLVYSRNDVGEEKGEPFGATLQLNAPRVLLGTVQMPENGAFQFTKN</sequence>
<name>C6VTJ2_DYAFD</name>
<protein>
    <submittedName>
        <fullName evidence="3">Uncharacterized protein</fullName>
    </submittedName>
</protein>
<evidence type="ECO:0000256" key="1">
    <source>
        <dbReference type="SAM" id="MobiDB-lite"/>
    </source>
</evidence>
<dbReference type="EMBL" id="CP001619">
    <property type="protein sequence ID" value="ACT92935.1"/>
    <property type="molecule type" value="Genomic_DNA"/>
</dbReference>
<feature type="region of interest" description="Disordered" evidence="1">
    <location>
        <begin position="106"/>
        <end position="146"/>
    </location>
</feature>
<reference evidence="3 4" key="1">
    <citation type="journal article" date="2009" name="Stand. Genomic Sci.">
        <title>Complete genome sequence of Dyadobacter fermentans type strain (NS114).</title>
        <authorList>
            <person name="Lang E."/>
            <person name="Lapidus A."/>
            <person name="Chertkov O."/>
            <person name="Brettin T."/>
            <person name="Detter J.C."/>
            <person name="Han C."/>
            <person name="Copeland A."/>
            <person name="Glavina Del Rio T."/>
            <person name="Nolan M."/>
            <person name="Chen F."/>
            <person name="Lucas S."/>
            <person name="Tice H."/>
            <person name="Cheng J.F."/>
            <person name="Land M."/>
            <person name="Hauser L."/>
            <person name="Chang Y.J."/>
            <person name="Jeffries C.D."/>
            <person name="Kopitz M."/>
            <person name="Bruce D."/>
            <person name="Goodwin L."/>
            <person name="Pitluck S."/>
            <person name="Ovchinnikova G."/>
            <person name="Pati A."/>
            <person name="Ivanova N."/>
            <person name="Mavrommatis K."/>
            <person name="Chen A."/>
            <person name="Palaniappan K."/>
            <person name="Chain P."/>
            <person name="Bristow J."/>
            <person name="Eisen J.A."/>
            <person name="Markowitz V."/>
            <person name="Hugenholtz P."/>
            <person name="Goker M."/>
            <person name="Rohde M."/>
            <person name="Kyrpides N.C."/>
            <person name="Klenk H.P."/>
        </authorList>
    </citation>
    <scope>NUCLEOTIDE SEQUENCE [LARGE SCALE GENOMIC DNA]</scope>
    <source>
        <strain evidence="4">ATCC 700827 / DSM 18053 / CIP 107007 / KCTC 52180 / NS114</strain>
    </source>
</reference>
<accession>C6VTJ2</accession>
<feature type="transmembrane region" description="Helical" evidence="2">
    <location>
        <begin position="12"/>
        <end position="32"/>
    </location>
</feature>
<dbReference type="OrthoDB" id="9805121at2"/>
<keyword evidence="2" id="KW-0472">Membrane</keyword>
<evidence type="ECO:0000256" key="2">
    <source>
        <dbReference type="SAM" id="Phobius"/>
    </source>
</evidence>
<feature type="compositionally biased region" description="Basic and acidic residues" evidence="1">
    <location>
        <begin position="113"/>
        <end position="122"/>
    </location>
</feature>
<dbReference type="Proteomes" id="UP000002011">
    <property type="component" value="Chromosome"/>
</dbReference>
<dbReference type="RefSeq" id="WP_015811189.1">
    <property type="nucleotide sequence ID" value="NC_013037.1"/>
</dbReference>
<gene>
    <name evidence="3" type="ordered locus">Dfer_1694</name>
</gene>
<evidence type="ECO:0000313" key="4">
    <source>
        <dbReference type="Proteomes" id="UP000002011"/>
    </source>
</evidence>
<keyword evidence="2" id="KW-0812">Transmembrane</keyword>
<keyword evidence="4" id="KW-1185">Reference proteome</keyword>